<dbReference type="InterPro" id="IPR006500">
    <property type="entry name" value="Helicase_put_C_phage/plasmid"/>
</dbReference>
<dbReference type="PANTHER" id="PTHR35372">
    <property type="entry name" value="ATP BINDING PROTEIN-RELATED"/>
    <property type="match status" value="1"/>
</dbReference>
<dbReference type="InterPro" id="IPR045455">
    <property type="entry name" value="NrS-1_pol-like_helicase"/>
</dbReference>
<evidence type="ECO:0000256" key="4">
    <source>
        <dbReference type="SAM" id="MobiDB-lite"/>
    </source>
</evidence>
<evidence type="ECO:0000256" key="3">
    <source>
        <dbReference type="ARBA" id="ARBA00022840"/>
    </source>
</evidence>
<dbReference type="AlphaFoldDB" id="A0A846ZK34"/>
<proteinExistence type="predicted"/>
<dbReference type="GO" id="GO:0005524">
    <property type="term" value="F:ATP binding"/>
    <property type="evidence" value="ECO:0007669"/>
    <property type="project" value="UniProtKB-KW"/>
</dbReference>
<keyword evidence="7" id="KW-1185">Reference proteome</keyword>
<dbReference type="RefSeq" id="WP_168608690.1">
    <property type="nucleotide sequence ID" value="NZ_JAAZQD010000002.1"/>
</dbReference>
<dbReference type="PANTHER" id="PTHR35372:SF2">
    <property type="entry name" value="SF3 HELICASE DOMAIN-CONTAINING PROTEIN"/>
    <property type="match status" value="1"/>
</dbReference>
<feature type="region of interest" description="Disordered" evidence="4">
    <location>
        <begin position="465"/>
        <end position="490"/>
    </location>
</feature>
<accession>A0A846ZK34</accession>
<dbReference type="Gene3D" id="3.40.50.300">
    <property type="entry name" value="P-loop containing nucleotide triphosphate hydrolases"/>
    <property type="match status" value="1"/>
</dbReference>
<feature type="region of interest" description="Disordered" evidence="4">
    <location>
        <begin position="504"/>
        <end position="524"/>
    </location>
</feature>
<dbReference type="NCBIfam" id="TIGR01613">
    <property type="entry name" value="primase_Cterm"/>
    <property type="match status" value="1"/>
</dbReference>
<feature type="compositionally biased region" description="Polar residues" evidence="4">
    <location>
        <begin position="515"/>
        <end position="524"/>
    </location>
</feature>
<keyword evidence="1" id="KW-0547">Nucleotide-binding</keyword>
<dbReference type="InterPro" id="IPR051620">
    <property type="entry name" value="ORF904-like_C"/>
</dbReference>
<organism evidence="6 7">
    <name type="scientific">Oleiagrimonas citrea</name>
    <dbReference type="NCBI Taxonomy" id="1665687"/>
    <lineage>
        <taxon>Bacteria</taxon>
        <taxon>Pseudomonadati</taxon>
        <taxon>Pseudomonadota</taxon>
        <taxon>Gammaproteobacteria</taxon>
        <taxon>Lysobacterales</taxon>
        <taxon>Rhodanobacteraceae</taxon>
        <taxon>Oleiagrimonas</taxon>
    </lineage>
</organism>
<dbReference type="EMBL" id="JAAZQD010000002">
    <property type="protein sequence ID" value="NKZ38346.1"/>
    <property type="molecule type" value="Genomic_DNA"/>
</dbReference>
<feature type="compositionally biased region" description="Low complexity" evidence="4">
    <location>
        <begin position="473"/>
        <end position="483"/>
    </location>
</feature>
<feature type="domain" description="SF3 helicase" evidence="5">
    <location>
        <begin position="188"/>
        <end position="338"/>
    </location>
</feature>
<feature type="compositionally biased region" description="Low complexity" evidence="4">
    <location>
        <begin position="1"/>
        <end position="14"/>
    </location>
</feature>
<evidence type="ECO:0000256" key="2">
    <source>
        <dbReference type="ARBA" id="ARBA00022801"/>
    </source>
</evidence>
<dbReference type="GO" id="GO:0016787">
    <property type="term" value="F:hydrolase activity"/>
    <property type="evidence" value="ECO:0007669"/>
    <property type="project" value="UniProtKB-KW"/>
</dbReference>
<dbReference type="InterPro" id="IPR014015">
    <property type="entry name" value="Helicase_SF3_DNA-vir"/>
</dbReference>
<dbReference type="InterPro" id="IPR027417">
    <property type="entry name" value="P-loop_NTPase"/>
</dbReference>
<evidence type="ECO:0000313" key="7">
    <source>
        <dbReference type="Proteomes" id="UP000541636"/>
    </source>
</evidence>
<keyword evidence="2" id="KW-0378">Hydrolase</keyword>
<reference evidence="6 7" key="1">
    <citation type="journal article" date="2017" name="Int. J. Syst. Evol. Microbiol.">
        <title>Oleiagrimonas citrea sp. nov., a marine bacterium isolated from tidal flat sediment and emended description of the genus Oleiagrimonas Fang et al. 2015 and Oleiagrimonas soli.</title>
        <authorList>
            <person name="Yang S.H."/>
            <person name="Seo H.S."/>
            <person name="Seong C.N."/>
            <person name="Kwon K.K."/>
        </authorList>
    </citation>
    <scope>NUCLEOTIDE SEQUENCE [LARGE SCALE GENOMIC DNA]</scope>
    <source>
        <strain evidence="6 7">MEBiC09124</strain>
    </source>
</reference>
<name>A0A846ZK34_9GAMM</name>
<comment type="caution">
    <text evidence="6">The sequence shown here is derived from an EMBL/GenBank/DDBJ whole genome shotgun (WGS) entry which is preliminary data.</text>
</comment>
<dbReference type="SUPFAM" id="SSF52540">
    <property type="entry name" value="P-loop containing nucleoside triphosphate hydrolases"/>
    <property type="match status" value="1"/>
</dbReference>
<evidence type="ECO:0000256" key="1">
    <source>
        <dbReference type="ARBA" id="ARBA00022741"/>
    </source>
</evidence>
<dbReference type="Proteomes" id="UP000541636">
    <property type="component" value="Unassembled WGS sequence"/>
</dbReference>
<gene>
    <name evidence="6" type="ORF">HF690_05165</name>
</gene>
<evidence type="ECO:0000259" key="5">
    <source>
        <dbReference type="PROSITE" id="PS51206"/>
    </source>
</evidence>
<evidence type="ECO:0000313" key="6">
    <source>
        <dbReference type="EMBL" id="NKZ38346.1"/>
    </source>
</evidence>
<keyword evidence="3" id="KW-0067">ATP-binding</keyword>
<dbReference type="PROSITE" id="PS51206">
    <property type="entry name" value="SF3_HELICASE_1"/>
    <property type="match status" value="1"/>
</dbReference>
<sequence length="524" mass="57979">MSKQQNTQQNNVVNINHPQKQTLNRRGMEYKTEARFAGDCLAGLVAGRLAGELDIAYKWAGSHWSALPMKGKGSLVDAAFKWLLSESSDKADKNTATTCADTAILELRNDAPLPQRDVRRTLIPCNDATLEILPNGTIHAHAPDPTFGLTYAIAATTHAKHGQQYQPQPVPADSLFGRFLARCLPEEDLQSFVQEQAGASLLPRVFSHAAWWVGSGANGKSTLAELVKRFHARSCSLSLHEIGDRFALEKIVGASLFYTDEVSDGKWNEGVFKSLVAGQSLSIERKHRDAVEYKPAAKWLICSNSLPFVRDNSDGVWRRIGVVPFRHTVPEHEQNDMLVDDIFEQEAAIVLDWLLAGAVRVVMRGRMLARHEWPELCVQAITKAKNLDSVEAWRVAQVVECTNRTDTPKAEVFAAYARFCAETGAEPLKESVFWSKLSRKPDFANKLTERKGTVNGKRARLVNVSYDEDHDPAATSTEAPAPAKAEELPGVVWAESDDLFNELASLPTPARCTRSEASSNETRH</sequence>
<protein>
    <recommendedName>
        <fullName evidence="5">SF3 helicase domain-containing protein</fullName>
    </recommendedName>
</protein>
<dbReference type="Pfam" id="PF19263">
    <property type="entry name" value="DUF5906"/>
    <property type="match status" value="1"/>
</dbReference>
<feature type="region of interest" description="Disordered" evidence="4">
    <location>
        <begin position="1"/>
        <end position="24"/>
    </location>
</feature>